<accession>A0A7R9MW36</accession>
<gene>
    <name evidence="1" type="ORF">ONB1V03_LOCUS23459</name>
</gene>
<organism evidence="1">
    <name type="scientific">Oppiella nova</name>
    <dbReference type="NCBI Taxonomy" id="334625"/>
    <lineage>
        <taxon>Eukaryota</taxon>
        <taxon>Metazoa</taxon>
        <taxon>Ecdysozoa</taxon>
        <taxon>Arthropoda</taxon>
        <taxon>Chelicerata</taxon>
        <taxon>Arachnida</taxon>
        <taxon>Acari</taxon>
        <taxon>Acariformes</taxon>
        <taxon>Sarcoptiformes</taxon>
        <taxon>Oribatida</taxon>
        <taxon>Brachypylina</taxon>
        <taxon>Oppioidea</taxon>
        <taxon>Oppiidae</taxon>
        <taxon>Oppiella</taxon>
    </lineage>
</organism>
<evidence type="ECO:0000313" key="1">
    <source>
        <dbReference type="EMBL" id="CAD7668590.1"/>
    </source>
</evidence>
<dbReference type="EMBL" id="OC974645">
    <property type="protein sequence ID" value="CAD7668590.1"/>
    <property type="molecule type" value="Genomic_DNA"/>
</dbReference>
<reference evidence="1" key="1">
    <citation type="submission" date="2020-11" db="EMBL/GenBank/DDBJ databases">
        <authorList>
            <person name="Tran Van P."/>
        </authorList>
    </citation>
    <scope>NUCLEOTIDE SEQUENCE</scope>
</reference>
<dbReference type="AlphaFoldDB" id="A0A7R9MW36"/>
<dbReference type="GO" id="GO:0005739">
    <property type="term" value="C:mitochondrion"/>
    <property type="evidence" value="ECO:0007669"/>
    <property type="project" value="TreeGrafter"/>
</dbReference>
<keyword evidence="2" id="KW-1185">Reference proteome</keyword>
<dbReference type="Gene3D" id="3.30.70.240">
    <property type="match status" value="1"/>
</dbReference>
<dbReference type="GO" id="GO:0005525">
    <property type="term" value="F:GTP binding"/>
    <property type="evidence" value="ECO:0007669"/>
    <property type="project" value="InterPro"/>
</dbReference>
<dbReference type="PANTHER" id="PTHR43512">
    <property type="entry name" value="TRANSLATION FACTOR GUF1-RELATED"/>
    <property type="match status" value="1"/>
</dbReference>
<feature type="non-terminal residue" evidence="1">
    <location>
        <position position="71"/>
    </location>
</feature>
<proteinExistence type="predicted"/>
<dbReference type="GO" id="GO:0045727">
    <property type="term" value="P:positive regulation of translation"/>
    <property type="evidence" value="ECO:0007669"/>
    <property type="project" value="TreeGrafter"/>
</dbReference>
<dbReference type="Proteomes" id="UP000728032">
    <property type="component" value="Unassembled WGS sequence"/>
</dbReference>
<dbReference type="PANTHER" id="PTHR43512:SF7">
    <property type="entry name" value="TRANSLATION FACTOR GUF1, MITOCHONDRIAL"/>
    <property type="match status" value="1"/>
</dbReference>
<dbReference type="InterPro" id="IPR006297">
    <property type="entry name" value="EF-4"/>
</dbReference>
<name>A0A7R9MW36_9ACAR</name>
<dbReference type="EMBL" id="CAJPVJ010059820">
    <property type="protein sequence ID" value="CAG2184039.1"/>
    <property type="molecule type" value="Genomic_DNA"/>
</dbReference>
<sequence length="71" mass="7845">MEVFCQRLDDEFNAQVVITAPSVPYKVKIKGEKNIKALGSEELIVTNASKLPNVSIISEYFEPMVTGTVIT</sequence>
<protein>
    <submittedName>
        <fullName evidence="1">Uncharacterized protein</fullName>
    </submittedName>
</protein>
<dbReference type="GO" id="GO:0097177">
    <property type="term" value="F:mitochondrial ribosome binding"/>
    <property type="evidence" value="ECO:0007669"/>
    <property type="project" value="TreeGrafter"/>
</dbReference>
<evidence type="ECO:0000313" key="2">
    <source>
        <dbReference type="Proteomes" id="UP000728032"/>
    </source>
</evidence>
<dbReference type="OrthoDB" id="1074at2759"/>